<evidence type="ECO:0000256" key="5">
    <source>
        <dbReference type="HAMAP-Rule" id="MF_00265"/>
    </source>
</evidence>
<keyword evidence="3 5" id="KW-0479">Metal-binding</keyword>
<evidence type="ECO:0000256" key="1">
    <source>
        <dbReference type="ARBA" id="ARBA00022649"/>
    </source>
</evidence>
<evidence type="ECO:0000313" key="7">
    <source>
        <dbReference type="EMBL" id="OAP50520.1"/>
    </source>
</evidence>
<dbReference type="RefSeq" id="WP_066867546.1">
    <property type="nucleotide sequence ID" value="NZ_LNQB01000022.1"/>
</dbReference>
<accession>A0A178YSC8</accession>
<dbReference type="SUPFAM" id="SSF88723">
    <property type="entry name" value="PIN domain-like"/>
    <property type="match status" value="1"/>
</dbReference>
<evidence type="ECO:0000256" key="2">
    <source>
        <dbReference type="ARBA" id="ARBA00022722"/>
    </source>
</evidence>
<gene>
    <name evidence="5" type="primary">vapC</name>
    <name evidence="7" type="ORF">ATB98_01420</name>
</gene>
<comment type="cofactor">
    <cofactor evidence="5">
        <name>Mg(2+)</name>
        <dbReference type="ChEBI" id="CHEBI:18420"/>
    </cofactor>
</comment>
<keyword evidence="7" id="KW-0238">DNA-binding</keyword>
<evidence type="ECO:0000256" key="3">
    <source>
        <dbReference type="ARBA" id="ARBA00022723"/>
    </source>
</evidence>
<dbReference type="HAMAP" id="MF_00265">
    <property type="entry name" value="VapC_Nob1"/>
    <property type="match status" value="1"/>
</dbReference>
<keyword evidence="5" id="KW-0800">Toxin</keyword>
<dbReference type="Gene3D" id="3.40.50.1010">
    <property type="entry name" value="5'-nuclease"/>
    <property type="match status" value="1"/>
</dbReference>
<keyword evidence="2 5" id="KW-0540">Nuclease</keyword>
<dbReference type="Proteomes" id="UP000078507">
    <property type="component" value="Unassembled WGS sequence"/>
</dbReference>
<dbReference type="GO" id="GO:0090729">
    <property type="term" value="F:toxin activity"/>
    <property type="evidence" value="ECO:0007669"/>
    <property type="project" value="UniProtKB-KW"/>
</dbReference>
<dbReference type="InterPro" id="IPR022907">
    <property type="entry name" value="VapC_family"/>
</dbReference>
<dbReference type="InterPro" id="IPR006226">
    <property type="entry name" value="Mtu_PIN"/>
</dbReference>
<dbReference type="EC" id="3.1.-.-" evidence="5"/>
<keyword evidence="5" id="KW-0460">Magnesium</keyword>
<feature type="binding site" evidence="5">
    <location>
        <position position="106"/>
    </location>
    <ligand>
        <name>Mg(2+)</name>
        <dbReference type="ChEBI" id="CHEBI:18420"/>
    </ligand>
</feature>
<dbReference type="AlphaFoldDB" id="A0A178YSC8"/>
<keyword evidence="1 5" id="KW-1277">Toxin-antitoxin system</keyword>
<dbReference type="InterPro" id="IPR029060">
    <property type="entry name" value="PIN-like_dom_sf"/>
</dbReference>
<dbReference type="InterPro" id="IPR002716">
    <property type="entry name" value="PIN_dom"/>
</dbReference>
<dbReference type="Pfam" id="PF01850">
    <property type="entry name" value="PIN"/>
    <property type="match status" value="1"/>
</dbReference>
<organism evidence="7 8">
    <name type="scientific">Sinorhizobium saheli</name>
    <dbReference type="NCBI Taxonomy" id="36856"/>
    <lineage>
        <taxon>Bacteria</taxon>
        <taxon>Pseudomonadati</taxon>
        <taxon>Pseudomonadota</taxon>
        <taxon>Alphaproteobacteria</taxon>
        <taxon>Hyphomicrobiales</taxon>
        <taxon>Rhizobiaceae</taxon>
        <taxon>Sinorhizobium/Ensifer group</taxon>
        <taxon>Sinorhizobium</taxon>
    </lineage>
</organism>
<reference evidence="7 8" key="1">
    <citation type="submission" date="2015-11" db="EMBL/GenBank/DDBJ databases">
        <title>Ensifer anhuiense sp. nov., an effective nitrogen fixation bacterium with Glycine soja.</title>
        <authorList>
            <person name="Yan H."/>
            <person name="Chen W."/>
        </authorList>
    </citation>
    <scope>NUCLEOTIDE SEQUENCE [LARGE SCALE GENOMIC DNA]</scope>
    <source>
        <strain evidence="7 8">LMG 7837</strain>
    </source>
</reference>
<dbReference type="GO" id="GO:0000287">
    <property type="term" value="F:magnesium ion binding"/>
    <property type="evidence" value="ECO:0007669"/>
    <property type="project" value="UniProtKB-UniRule"/>
</dbReference>
<keyword evidence="4 5" id="KW-0378">Hydrolase</keyword>
<dbReference type="GO" id="GO:0004540">
    <property type="term" value="F:RNA nuclease activity"/>
    <property type="evidence" value="ECO:0007669"/>
    <property type="project" value="InterPro"/>
</dbReference>
<proteinExistence type="inferred from homology"/>
<sequence>MTFLLDVNVLIALIDPGHVAHDDAHEWFAAMGQTAWATCPITENGVIRIVGNPKYPNSPGSPSLVMEIVRKLRSLAGHSFWPDDVSLVGSGDIAPTKILTSGQVTDTYLLALAKARGGQLATFDRKLSAAAVTRGTSALHLITTNRS</sequence>
<evidence type="ECO:0000313" key="8">
    <source>
        <dbReference type="Proteomes" id="UP000078507"/>
    </source>
</evidence>
<name>A0A178YSC8_SINSA</name>
<comment type="caution">
    <text evidence="7">The sequence shown here is derived from an EMBL/GenBank/DDBJ whole genome shotgun (WGS) entry which is preliminary data.</text>
</comment>
<protein>
    <recommendedName>
        <fullName evidence="5">Ribonuclease VapC</fullName>
        <shortName evidence="5">RNase VapC</shortName>
        <ecNumber evidence="5">3.1.-.-</ecNumber>
    </recommendedName>
    <alternativeName>
        <fullName evidence="5">Toxin VapC</fullName>
    </alternativeName>
</protein>
<keyword evidence="8" id="KW-1185">Reference proteome</keyword>
<evidence type="ECO:0000259" key="6">
    <source>
        <dbReference type="Pfam" id="PF01850"/>
    </source>
</evidence>
<dbReference type="EMBL" id="LNQB01000022">
    <property type="protein sequence ID" value="OAP50520.1"/>
    <property type="molecule type" value="Genomic_DNA"/>
</dbReference>
<dbReference type="GO" id="GO:0003677">
    <property type="term" value="F:DNA binding"/>
    <property type="evidence" value="ECO:0007669"/>
    <property type="project" value="UniProtKB-KW"/>
</dbReference>
<feature type="domain" description="PIN" evidence="6">
    <location>
        <begin position="4"/>
        <end position="131"/>
    </location>
</feature>
<feature type="binding site" evidence="5">
    <location>
        <position position="6"/>
    </location>
    <ligand>
        <name>Mg(2+)</name>
        <dbReference type="ChEBI" id="CHEBI:18420"/>
    </ligand>
</feature>
<comment type="function">
    <text evidence="5">Toxic component of a toxin-antitoxin (TA) system. An RNase.</text>
</comment>
<dbReference type="GO" id="GO:0016788">
    <property type="term" value="F:hydrolase activity, acting on ester bonds"/>
    <property type="evidence" value="ECO:0007669"/>
    <property type="project" value="InterPro"/>
</dbReference>
<evidence type="ECO:0000256" key="4">
    <source>
        <dbReference type="ARBA" id="ARBA00022801"/>
    </source>
</evidence>
<dbReference type="NCBIfam" id="TIGR00028">
    <property type="entry name" value="Mtu_PIN_fam"/>
    <property type="match status" value="1"/>
</dbReference>
<dbReference type="GO" id="GO:0045926">
    <property type="term" value="P:negative regulation of growth"/>
    <property type="evidence" value="ECO:0007669"/>
    <property type="project" value="UniProtKB-ARBA"/>
</dbReference>
<comment type="similarity">
    <text evidence="5">Belongs to the PINc/VapC protein family.</text>
</comment>